<dbReference type="EMBL" id="QUNR01000001">
    <property type="protein sequence ID" value="REH40304.1"/>
    <property type="molecule type" value="Genomic_DNA"/>
</dbReference>
<keyword evidence="3" id="KW-0596">Phosphopantetheine</keyword>
<dbReference type="FunFam" id="3.30.70.250:FF:000003">
    <property type="entry name" value="Polyketide beta-ketoacyl synthase Pks3"/>
    <property type="match status" value="1"/>
</dbReference>
<evidence type="ECO:0000313" key="8">
    <source>
        <dbReference type="EMBL" id="REH40304.1"/>
    </source>
</evidence>
<comment type="similarity">
    <text evidence="2">Belongs to the short-chain dehydrogenases/reductases (SDR) family.</text>
</comment>
<dbReference type="GO" id="GO:0004315">
    <property type="term" value="F:3-oxoacyl-[acyl-carrier-protein] synthase activity"/>
    <property type="evidence" value="ECO:0007669"/>
    <property type="project" value="InterPro"/>
</dbReference>
<comment type="pathway">
    <text evidence="1">Lipid metabolism; fatty acid biosynthesis.</text>
</comment>
<dbReference type="InterPro" id="IPR013968">
    <property type="entry name" value="PKS_KR"/>
</dbReference>
<dbReference type="Gene3D" id="1.10.1200.10">
    <property type="entry name" value="ACP-like"/>
    <property type="match status" value="2"/>
</dbReference>
<dbReference type="InterPro" id="IPR014030">
    <property type="entry name" value="Ketoacyl_synth_N"/>
</dbReference>
<dbReference type="UniPathway" id="UPA00094"/>
<keyword evidence="9" id="KW-1185">Reference proteome</keyword>
<dbReference type="Gene3D" id="3.30.70.250">
    <property type="entry name" value="Malonyl-CoA ACP transacylase, ACP-binding"/>
    <property type="match status" value="1"/>
</dbReference>
<keyword evidence="5" id="KW-0808">Transferase</keyword>
<dbReference type="InterPro" id="IPR016036">
    <property type="entry name" value="Malonyl_transacylase_ACP-bd"/>
</dbReference>
<dbReference type="Gene3D" id="3.20.20.70">
    <property type="entry name" value="Aldolase class I"/>
    <property type="match status" value="2"/>
</dbReference>
<dbReference type="SUPFAM" id="SSF51735">
    <property type="entry name" value="NAD(P)-binding Rossmann-fold domains"/>
    <property type="match status" value="2"/>
</dbReference>
<dbReference type="InterPro" id="IPR013785">
    <property type="entry name" value="Aldolase_TIM"/>
</dbReference>
<dbReference type="RefSeq" id="WP_116207350.1">
    <property type="nucleotide sequence ID" value="NZ_QUNR01000001.1"/>
</dbReference>
<dbReference type="PROSITE" id="PS50075">
    <property type="entry name" value="CARRIER"/>
    <property type="match status" value="1"/>
</dbReference>
<dbReference type="Pfam" id="PF03060">
    <property type="entry name" value="NMO"/>
    <property type="match status" value="2"/>
</dbReference>
<evidence type="ECO:0000313" key="9">
    <source>
        <dbReference type="Proteomes" id="UP000256774"/>
    </source>
</evidence>
<feature type="domain" description="Ketosynthase family 3 (KS3)" evidence="7">
    <location>
        <begin position="656"/>
        <end position="1098"/>
    </location>
</feature>
<evidence type="ECO:0000259" key="7">
    <source>
        <dbReference type="PROSITE" id="PS52004"/>
    </source>
</evidence>
<dbReference type="InterPro" id="IPR020841">
    <property type="entry name" value="PKS_Beta-ketoAc_synthase_dom"/>
</dbReference>
<dbReference type="InterPro" id="IPR001227">
    <property type="entry name" value="Ac_transferase_dom_sf"/>
</dbReference>
<dbReference type="OrthoDB" id="9778690at2"/>
<dbReference type="Gene3D" id="3.40.366.10">
    <property type="entry name" value="Malonyl-Coenzyme A Acyl Carrier Protein, domain 2"/>
    <property type="match status" value="1"/>
</dbReference>
<feature type="domain" description="Carrier" evidence="6">
    <location>
        <begin position="1765"/>
        <end position="1850"/>
    </location>
</feature>
<dbReference type="SMART" id="SM00827">
    <property type="entry name" value="PKS_AT"/>
    <property type="match status" value="1"/>
</dbReference>
<keyword evidence="4" id="KW-0597">Phosphoprotein</keyword>
<dbReference type="SUPFAM" id="SSF55048">
    <property type="entry name" value="Probable ACP-binding domain of malonyl-CoA ACP transacylase"/>
    <property type="match status" value="1"/>
</dbReference>
<dbReference type="InterPro" id="IPR020615">
    <property type="entry name" value="Thiolase_acyl_enz_int_AS"/>
</dbReference>
<dbReference type="CDD" id="cd08953">
    <property type="entry name" value="KR_2_SDR_x"/>
    <property type="match status" value="1"/>
</dbReference>
<dbReference type="SUPFAM" id="SSF47336">
    <property type="entry name" value="ACP-like"/>
    <property type="match status" value="2"/>
</dbReference>
<dbReference type="InterPro" id="IPR016035">
    <property type="entry name" value="Acyl_Trfase/lysoPLipase"/>
</dbReference>
<dbReference type="Gene3D" id="3.40.47.10">
    <property type="match status" value="1"/>
</dbReference>
<dbReference type="InterPro" id="IPR057326">
    <property type="entry name" value="KR_dom"/>
</dbReference>
<protein>
    <submittedName>
        <fullName evidence="8">Polyketide-type polyunsaturated fatty acid synthase PfaA</fullName>
    </submittedName>
</protein>
<dbReference type="InterPro" id="IPR016039">
    <property type="entry name" value="Thiolase-like"/>
</dbReference>
<comment type="caution">
    <text evidence="8">The sequence shown here is derived from an EMBL/GenBank/DDBJ whole genome shotgun (WGS) entry which is preliminary data.</text>
</comment>
<dbReference type="PROSITE" id="PS00606">
    <property type="entry name" value="KS3_1"/>
    <property type="match status" value="1"/>
</dbReference>
<gene>
    <name evidence="8" type="ORF">DFR26_0504</name>
</gene>
<evidence type="ECO:0000256" key="4">
    <source>
        <dbReference type="ARBA" id="ARBA00022553"/>
    </source>
</evidence>
<evidence type="ECO:0000259" key="6">
    <source>
        <dbReference type="PROSITE" id="PS50075"/>
    </source>
</evidence>
<dbReference type="InterPro" id="IPR009081">
    <property type="entry name" value="PP-bd_ACP"/>
</dbReference>
<sequence>MKLDRPEITTPSSLLNNLAPVLAMTPFEQPNIRLAEALGSQGLPVLVDLGRDPLTWPKTLLALARRRYACLGVRVPEGIAIDSLELPEHVDFVVLSHAASVPRHWHERPVIAQVTSVQAAEQAMAMGAQGLIAKGQESGGACGADSAFVLLQRVLLVAKPKHVPVWCQGGMSCHTAAAAMVAGAAGVVIDAILAGMPESDLPAELKQRVLALDGSEPRAVAGFNVLPSKGIAVAELSAAEVVQQLADQRLWAIGQDAALARLALSQCTSVSSLIRILRTRIQAAIVQAQSMQPLAEGNTWARAHGTRYAIAQGPMTRVSDTAPFAANVADAGGLPFIALSLMNAQSSRTLLEETRAQLGERPWGVGVLGFAEADVLAPQLELVREFKPPVLLIAGGRPSQAKPFTEMGIATYLHVPSPGLLDLFIAEGATHFVFEGRECGGHVGPRYSFVLWEQALSRLLADEHPERFHVLLAGGIHDALSAAMVSALLAPLAARGAKVGVLMGTAYIATHEAVSSGAVLPRFQQQAIDSKTSELVETAPGHAIRCVPSGFTELFEREKARLQALGIEPKQMWKDLEALTVGRLRVASKGVDRVQGVLQPIAESVQASEGMYMLGQVAAMSDQVISMAELHRRVCVDSQALLARCVLPKFSQEPAPEPIAIVGMSCLFADSPDLETYWQNILSGRDLVTEVPAERWSVAQYFHADEARQDKSISRWGAFINDTPFDPLAFGIPPASLAAIEPVQLLSLAIAQQALVDANYTQRWFDRERTAVIFGAEAGMDLGNQYTFRNLWQQYAGDLPPALAQALPALTEDSFPGMLVNLISGRIANRLGLGGVNYAVTSACASSLTAVDLAVKELRAGSSDMVLAGGADFHNGISDYLMFSSVGALSAKGRCRSFDQEADGIALGEGIGIVVLKRLSDAQRDGDRIYALIDGIAGSSDGKGLGLTAPRKDGQKLALDRAYAQAGVLPQAIGLIEAHGTGTVVGDRTELQALTEVFSLGGAQPGQTALGSVKSQIGHTKCAAGVAGLIKVAKALHHRVLPGTQQISQPNAWHNAATSPFSFSAQPRPWLSAGDQRLRGAISAFGFGGANFHTVLSAWSEHQSAHGALAWPTELFLVRGNDINSANAELKRLQQYLLAAEVLPSLRDLAFSIWQAGTGPVQLSFVANDIEHLQLLVQEALSGAPKRGVSLRNDERAAGKVAILFPGQGSQYVGMLRDLFVYFPQLQTLLAQAPDIAAAIYPPTAFEAAVAAEQHSHLTDTRQAQPALGMVATAAYRCLQALGVRADMTAGHSYGELVALSAAGVFDDAALIDLSRARAEAMLTDAGTDMGAMAAISLSVHELEPLLNDFPDVVMANQNSPQQTVISGPTATVTAALTALRAQGVAAKAIDTACAFHSPLMAAASARFAQALASCEMHPAACPVYANVTAQVHEADAVRERLAQHIVAPVRFVAEIEQMYADGARTFIEVGPRRVLTGLVGRILAERPHTAIALDQEGKGLAGLLGSLAKMAVTLPTFDADALFVGRAKVIDFAKPQRWSATTWMVNGGRAWPLKGKIPTHAGQVLDGPVVQLPDAAPQRAAAPALTGERDQALVSYLSNMRELVSAQRDVLLGYMGAPRESAGVLAPSAVPSLAAPSADRGHAPAAVLTAEAASEAPPLDHRAVLLSLVSERTGYPSDMLDLDLDLEADLSIDSIKRLEIIGELSRVLSLRERLGADADSRMEALTQQKTLRAVIDWLHAHLPVAALAAMPAPVADTAANDARWDQEFLQKTLLAIVSEATGYPEEALDLDLDLEADLSIDSIKRLEVIGQLKRALAKSHAVQAATLSVEALSTCKTLAAILATVLASDSFPAPVALGEDASVEPPSEFPFQRVVFRRQKAADVTVSWSDIADQRLLIIASNNALAEQLSRELMTQRAHVVVLDQHDAASYDFSHTATVLDLSCLDKTHDARAVAQQFTVLQRALMAGVRRLLVVSALGGDFGVTAGQLARGGGLAGMVKTMAREYHHANIRCLDVDAAESSELLGRAVLAELTATDRLVEVAWAQGQRWQRRVESLAGANAELGALPLDAHSVVLLTGGARGITALMAIELAQRFQCQLELVGRSAMPIAEESSATHGITDPRLMRQALLHEDTTRKPAEVESLVRGVLAARDMRATFNAIQNAGGRVNYHALDVRDASALSALVADIYTRCGRLDGLMHGAGIVEDKLIRDKQPESFARVYDTKVNSAQSLFAHVRDDVKFVVFFSSVASAFGNRGQVDYAAANDMLDKIAHQWQSRISGRVLSVNWGPWADTGMVSPALQREYARKGIGLVPQKVGVDALFTALAEPARETQIVMVSGEVERFMADAPVEA</sequence>
<dbReference type="PANTHER" id="PTHR43074:SF1">
    <property type="entry name" value="BETA-KETOACYL SYNTHASE FAMILY PROTEIN-RELATED"/>
    <property type="match status" value="1"/>
</dbReference>
<accession>A0A3E0H9H3</accession>
<reference evidence="8 9" key="1">
    <citation type="submission" date="2018-08" db="EMBL/GenBank/DDBJ databases">
        <title>Genomic Encyclopedia of Type Strains, Phase IV (KMG-IV): sequencing the most valuable type-strain genomes for metagenomic binning, comparative biology and taxonomic classification.</title>
        <authorList>
            <person name="Goeker M."/>
        </authorList>
    </citation>
    <scope>NUCLEOTIDE SEQUENCE [LARGE SCALE GENOMIC DNA]</scope>
    <source>
        <strain evidence="8 9">DSM 26022</strain>
    </source>
</reference>
<dbReference type="SUPFAM" id="SSF53901">
    <property type="entry name" value="Thiolase-like"/>
    <property type="match status" value="1"/>
</dbReference>
<dbReference type="InterPro" id="IPR036736">
    <property type="entry name" value="ACP-like_sf"/>
</dbReference>
<dbReference type="InterPro" id="IPR036291">
    <property type="entry name" value="NAD(P)-bd_dom_sf"/>
</dbReference>
<dbReference type="Proteomes" id="UP000256774">
    <property type="component" value="Unassembled WGS sequence"/>
</dbReference>
<dbReference type="PROSITE" id="PS52004">
    <property type="entry name" value="KS3_2"/>
    <property type="match status" value="1"/>
</dbReference>
<proteinExistence type="inferred from homology"/>
<name>A0A3E0H9H3_9GAMM</name>
<dbReference type="SMART" id="SM00825">
    <property type="entry name" value="PKS_KS"/>
    <property type="match status" value="1"/>
</dbReference>
<dbReference type="Gene3D" id="3.40.50.720">
    <property type="entry name" value="NAD(P)-binding Rossmann-like Domain"/>
    <property type="match status" value="1"/>
</dbReference>
<dbReference type="SUPFAM" id="SSF51412">
    <property type="entry name" value="Inosine monophosphate dehydrogenase (IMPDH)"/>
    <property type="match status" value="2"/>
</dbReference>
<dbReference type="SMART" id="SM00822">
    <property type="entry name" value="PKS_KR"/>
    <property type="match status" value="1"/>
</dbReference>
<evidence type="ECO:0000256" key="2">
    <source>
        <dbReference type="ARBA" id="ARBA00006484"/>
    </source>
</evidence>
<organism evidence="8 9">
    <name type="scientific">Paraperlucidibaca baekdonensis</name>
    <dbReference type="NCBI Taxonomy" id="748120"/>
    <lineage>
        <taxon>Bacteria</taxon>
        <taxon>Pseudomonadati</taxon>
        <taxon>Pseudomonadota</taxon>
        <taxon>Gammaproteobacteria</taxon>
        <taxon>Moraxellales</taxon>
        <taxon>Moraxellaceae</taxon>
        <taxon>Paraperlucidibaca</taxon>
    </lineage>
</organism>
<dbReference type="InterPro" id="IPR014043">
    <property type="entry name" value="Acyl_transferase_dom"/>
</dbReference>
<dbReference type="Pfam" id="PF08659">
    <property type="entry name" value="KR"/>
    <property type="match status" value="1"/>
</dbReference>
<dbReference type="CDD" id="cd00833">
    <property type="entry name" value="PKS"/>
    <property type="match status" value="1"/>
</dbReference>
<dbReference type="InterPro" id="IPR014031">
    <property type="entry name" value="Ketoacyl_synth_C"/>
</dbReference>
<evidence type="ECO:0000256" key="5">
    <source>
        <dbReference type="ARBA" id="ARBA00022679"/>
    </source>
</evidence>
<dbReference type="Pfam" id="PF00698">
    <property type="entry name" value="Acyl_transf_1"/>
    <property type="match status" value="1"/>
</dbReference>
<evidence type="ECO:0000256" key="1">
    <source>
        <dbReference type="ARBA" id="ARBA00005194"/>
    </source>
</evidence>
<dbReference type="PANTHER" id="PTHR43074">
    <property type="entry name" value="OMEGA-3 POLYUNSATURATED FATTY ACID SYNTHASE PFAB-RELATED"/>
    <property type="match status" value="1"/>
</dbReference>
<dbReference type="Pfam" id="PF02801">
    <property type="entry name" value="Ketoacyl-synt_C"/>
    <property type="match status" value="1"/>
</dbReference>
<dbReference type="PROSITE" id="PS00098">
    <property type="entry name" value="THIOLASE_1"/>
    <property type="match status" value="1"/>
</dbReference>
<dbReference type="SUPFAM" id="SSF52151">
    <property type="entry name" value="FabD/lysophospholipase-like"/>
    <property type="match status" value="1"/>
</dbReference>
<dbReference type="Pfam" id="PF00109">
    <property type="entry name" value="ketoacyl-synt"/>
    <property type="match status" value="1"/>
</dbReference>
<dbReference type="InterPro" id="IPR052568">
    <property type="entry name" value="PKS-FAS_Synthase"/>
</dbReference>
<dbReference type="Pfam" id="PF00550">
    <property type="entry name" value="PP-binding"/>
    <property type="match status" value="1"/>
</dbReference>
<evidence type="ECO:0000256" key="3">
    <source>
        <dbReference type="ARBA" id="ARBA00022450"/>
    </source>
</evidence>
<dbReference type="GO" id="GO:0006633">
    <property type="term" value="P:fatty acid biosynthetic process"/>
    <property type="evidence" value="ECO:0007669"/>
    <property type="project" value="UniProtKB-UniPathway"/>
</dbReference>
<dbReference type="InterPro" id="IPR018201">
    <property type="entry name" value="Ketoacyl_synth_AS"/>
</dbReference>